<proteinExistence type="predicted"/>
<evidence type="ECO:0000313" key="2">
    <source>
        <dbReference type="EMBL" id="CAB4140565.1"/>
    </source>
</evidence>
<dbReference type="EMBL" id="LR796372">
    <property type="protein sequence ID" value="CAB4140565.1"/>
    <property type="molecule type" value="Genomic_DNA"/>
</dbReference>
<gene>
    <name evidence="2" type="ORF">UFOVP406_36</name>
</gene>
<organism evidence="2">
    <name type="scientific">uncultured Caudovirales phage</name>
    <dbReference type="NCBI Taxonomy" id="2100421"/>
    <lineage>
        <taxon>Viruses</taxon>
        <taxon>Duplodnaviria</taxon>
        <taxon>Heunggongvirae</taxon>
        <taxon>Uroviricota</taxon>
        <taxon>Caudoviricetes</taxon>
        <taxon>Peduoviridae</taxon>
        <taxon>Maltschvirus</taxon>
        <taxon>Maltschvirus maltsch</taxon>
    </lineage>
</organism>
<protein>
    <submittedName>
        <fullName evidence="2">Uncharacterized protein</fullName>
    </submittedName>
</protein>
<evidence type="ECO:0000256" key="1">
    <source>
        <dbReference type="SAM" id="Phobius"/>
    </source>
</evidence>
<keyword evidence="1" id="KW-0472">Membrane</keyword>
<feature type="transmembrane region" description="Helical" evidence="1">
    <location>
        <begin position="12"/>
        <end position="36"/>
    </location>
</feature>
<keyword evidence="1" id="KW-1133">Transmembrane helix</keyword>
<accession>A0A6J5M0W9</accession>
<reference evidence="2" key="1">
    <citation type="submission" date="2020-04" db="EMBL/GenBank/DDBJ databases">
        <authorList>
            <person name="Chiriac C."/>
            <person name="Salcher M."/>
            <person name="Ghai R."/>
            <person name="Kavagutti S V."/>
        </authorList>
    </citation>
    <scope>NUCLEOTIDE SEQUENCE</scope>
</reference>
<name>A0A6J5M0W9_9CAUD</name>
<keyword evidence="1" id="KW-0812">Transmembrane</keyword>
<sequence>MSHEPFDREASIAWAVILCLLGAYLIALGALIVWSLT</sequence>